<proteinExistence type="predicted"/>
<feature type="region of interest" description="Disordered" evidence="1">
    <location>
        <begin position="1"/>
        <end position="26"/>
    </location>
</feature>
<reference evidence="2" key="2">
    <citation type="journal article" date="2015" name="Data Brief">
        <title>Shoot transcriptome of the giant reed, Arundo donax.</title>
        <authorList>
            <person name="Barrero R.A."/>
            <person name="Guerrero F.D."/>
            <person name="Moolhuijzen P."/>
            <person name="Goolsby J.A."/>
            <person name="Tidwell J."/>
            <person name="Bellgard S.E."/>
            <person name="Bellgard M.I."/>
        </authorList>
    </citation>
    <scope>NUCLEOTIDE SEQUENCE</scope>
    <source>
        <tissue evidence="2">Shoot tissue taken approximately 20 cm above the soil surface</tissue>
    </source>
</reference>
<evidence type="ECO:0000256" key="1">
    <source>
        <dbReference type="SAM" id="MobiDB-lite"/>
    </source>
</evidence>
<feature type="compositionally biased region" description="Basic and acidic residues" evidence="1">
    <location>
        <begin position="9"/>
        <end position="20"/>
    </location>
</feature>
<organism evidence="2">
    <name type="scientific">Arundo donax</name>
    <name type="common">Giant reed</name>
    <name type="synonym">Donax arundinaceus</name>
    <dbReference type="NCBI Taxonomy" id="35708"/>
    <lineage>
        <taxon>Eukaryota</taxon>
        <taxon>Viridiplantae</taxon>
        <taxon>Streptophyta</taxon>
        <taxon>Embryophyta</taxon>
        <taxon>Tracheophyta</taxon>
        <taxon>Spermatophyta</taxon>
        <taxon>Magnoliopsida</taxon>
        <taxon>Liliopsida</taxon>
        <taxon>Poales</taxon>
        <taxon>Poaceae</taxon>
        <taxon>PACMAD clade</taxon>
        <taxon>Arundinoideae</taxon>
        <taxon>Arundineae</taxon>
        <taxon>Arundo</taxon>
    </lineage>
</organism>
<protein>
    <submittedName>
        <fullName evidence="2">Uncharacterized protein</fullName>
    </submittedName>
</protein>
<dbReference type="AlphaFoldDB" id="A0A0A9E3C6"/>
<reference evidence="2" key="1">
    <citation type="submission" date="2014-09" db="EMBL/GenBank/DDBJ databases">
        <authorList>
            <person name="Magalhaes I.L.F."/>
            <person name="Oliveira U."/>
            <person name="Santos F.R."/>
            <person name="Vidigal T.H.D.A."/>
            <person name="Brescovit A.D."/>
            <person name="Santos A.J."/>
        </authorList>
    </citation>
    <scope>NUCLEOTIDE SEQUENCE</scope>
    <source>
        <tissue evidence="2">Shoot tissue taken approximately 20 cm above the soil surface</tissue>
    </source>
</reference>
<sequence length="26" mass="2918">MAVVSLRSESSERPKEKGEGEEAEPW</sequence>
<accession>A0A0A9E3C6</accession>
<evidence type="ECO:0000313" key="2">
    <source>
        <dbReference type="EMBL" id="JAD93523.1"/>
    </source>
</evidence>
<dbReference type="EMBL" id="GBRH01204372">
    <property type="protein sequence ID" value="JAD93523.1"/>
    <property type="molecule type" value="Transcribed_RNA"/>
</dbReference>
<name>A0A0A9E3C6_ARUDO</name>